<dbReference type="AlphaFoldDB" id="F4XVL1"/>
<gene>
    <name evidence="1" type="ORF">LYNGBM3L_41370</name>
</gene>
<reference evidence="2" key="1">
    <citation type="journal article" date="2011" name="Proc. Natl. Acad. Sci. U.S.A.">
        <title>Genomic insights into the physiology and ecology of the marine filamentous cyanobacterium Lyngbya majuscula.</title>
        <authorList>
            <person name="Jones A.C."/>
            <person name="Monroe E.A."/>
            <person name="Podell S."/>
            <person name="Hess W.R."/>
            <person name="Klages S."/>
            <person name="Esquenazi E."/>
            <person name="Niessen S."/>
            <person name="Hoover H."/>
            <person name="Rothmann M."/>
            <person name="Lasken R.S."/>
            <person name="Yates J.R.III."/>
            <person name="Reinhardt R."/>
            <person name="Kube M."/>
            <person name="Burkart M.D."/>
            <person name="Allen E.E."/>
            <person name="Dorrestein P.C."/>
            <person name="Gerwick W.H."/>
            <person name="Gerwick L."/>
        </authorList>
    </citation>
    <scope>NUCLEOTIDE SEQUENCE [LARGE SCALE GENOMIC DNA]</scope>
    <source>
        <strain evidence="2">3L</strain>
    </source>
</reference>
<proteinExistence type="predicted"/>
<dbReference type="Proteomes" id="UP000003959">
    <property type="component" value="Unassembled WGS sequence"/>
</dbReference>
<dbReference type="EMBL" id="GL890940">
    <property type="protein sequence ID" value="EGJ31274.1"/>
    <property type="molecule type" value="Genomic_DNA"/>
</dbReference>
<name>F4XVL1_9CYAN</name>
<evidence type="ECO:0000313" key="1">
    <source>
        <dbReference type="EMBL" id="EGJ31274.1"/>
    </source>
</evidence>
<keyword evidence="2" id="KW-1185">Reference proteome</keyword>
<accession>F4XVL1</accession>
<dbReference type="HOGENOM" id="CLU_2717946_0_0_3"/>
<organism evidence="1 2">
    <name type="scientific">Moorena producens 3L</name>
    <dbReference type="NCBI Taxonomy" id="489825"/>
    <lineage>
        <taxon>Bacteria</taxon>
        <taxon>Bacillati</taxon>
        <taxon>Cyanobacteriota</taxon>
        <taxon>Cyanophyceae</taxon>
        <taxon>Coleofasciculales</taxon>
        <taxon>Coleofasciculaceae</taxon>
        <taxon>Moorena</taxon>
    </lineage>
</organism>
<evidence type="ECO:0000313" key="2">
    <source>
        <dbReference type="Proteomes" id="UP000003959"/>
    </source>
</evidence>
<protein>
    <submittedName>
        <fullName evidence="1">Uncharacterized protein</fullName>
    </submittedName>
</protein>
<sequence>MEPLRERIRQILNTAVAITHYPLPITHYPLPITHYSPKKKAAATIATTATVHQLGGNPRGICQKLSKMFDKL</sequence>
<dbReference type="RefSeq" id="WP_008187074.1">
    <property type="nucleotide sequence ID" value="NZ_GL890940.1"/>
</dbReference>